<dbReference type="SUPFAM" id="SSF54292">
    <property type="entry name" value="2Fe-2S ferredoxin-like"/>
    <property type="match status" value="1"/>
</dbReference>
<dbReference type="STRING" id="1348853.LK12_15455"/>
<dbReference type="AlphaFoldDB" id="A0A0B1ZNF3"/>
<protein>
    <submittedName>
        <fullName evidence="1">Ferredoxin</fullName>
    </submittedName>
</protein>
<dbReference type="Proteomes" id="UP000031057">
    <property type="component" value="Unassembled WGS sequence"/>
</dbReference>
<dbReference type="OrthoDB" id="9796486at2"/>
<dbReference type="GO" id="GO:0051536">
    <property type="term" value="F:iron-sulfur cluster binding"/>
    <property type="evidence" value="ECO:0007669"/>
    <property type="project" value="InterPro"/>
</dbReference>
<proteinExistence type="predicted"/>
<dbReference type="InterPro" id="IPR012675">
    <property type="entry name" value="Beta-grasp_dom_sf"/>
</dbReference>
<evidence type="ECO:0000313" key="1">
    <source>
        <dbReference type="EMBL" id="KHK90709.1"/>
    </source>
</evidence>
<keyword evidence="2" id="KW-1185">Reference proteome</keyword>
<dbReference type="RefSeq" id="WP_039285930.1">
    <property type="nucleotide sequence ID" value="NZ_JTDI01000004.1"/>
</dbReference>
<evidence type="ECO:0000313" key="2">
    <source>
        <dbReference type="Proteomes" id="UP000031057"/>
    </source>
</evidence>
<comment type="caution">
    <text evidence="1">The sequence shown here is derived from an EMBL/GenBank/DDBJ whole genome shotgun (WGS) entry which is preliminary data.</text>
</comment>
<accession>A0A0B1ZNF3</accession>
<dbReference type="InterPro" id="IPR036010">
    <property type="entry name" value="2Fe-2S_ferredoxin-like_sf"/>
</dbReference>
<dbReference type="Gene3D" id="3.10.20.30">
    <property type="match status" value="1"/>
</dbReference>
<name>A0A0B1ZNF3_9SPHN</name>
<dbReference type="EMBL" id="JTDI01000004">
    <property type="protein sequence ID" value="KHK90709.1"/>
    <property type="molecule type" value="Genomic_DNA"/>
</dbReference>
<sequence length="93" mass="9641">MTTLTIMPAGRTVDAPEGASLLSLIGGGEPADHECSDACHISVLEGRKGLSKIKSDENGKLDMIVGVGSKSRMACHATILGTEDVTVEILSFV</sequence>
<organism evidence="1 2">
    <name type="scientific">Novosphingobium malaysiense</name>
    <dbReference type="NCBI Taxonomy" id="1348853"/>
    <lineage>
        <taxon>Bacteria</taxon>
        <taxon>Pseudomonadati</taxon>
        <taxon>Pseudomonadota</taxon>
        <taxon>Alphaproteobacteria</taxon>
        <taxon>Sphingomonadales</taxon>
        <taxon>Sphingomonadaceae</taxon>
        <taxon>Novosphingobium</taxon>
    </lineage>
</organism>
<reference evidence="1 2" key="1">
    <citation type="submission" date="2014-10" db="EMBL/GenBank/DDBJ databases">
        <title>Genome sequence of Novosphingobium malaysiense MUSC 273(T).</title>
        <authorList>
            <person name="Lee L.-H."/>
        </authorList>
    </citation>
    <scope>NUCLEOTIDE SEQUENCE [LARGE SCALE GENOMIC DNA]</scope>
    <source>
        <strain evidence="1 2">MUSC 273</strain>
    </source>
</reference>
<gene>
    <name evidence="1" type="ORF">LK12_15455</name>
</gene>